<dbReference type="Pfam" id="PF04542">
    <property type="entry name" value="Sigma70_r2"/>
    <property type="match status" value="1"/>
</dbReference>
<keyword evidence="1" id="KW-0805">Transcription regulation</keyword>
<keyword evidence="6" id="KW-0969">Cilium</keyword>
<feature type="domain" description="RNA polymerase sigma-70 region 2" evidence="5">
    <location>
        <begin position="22"/>
        <end position="93"/>
    </location>
</feature>
<evidence type="ECO:0000259" key="5">
    <source>
        <dbReference type="Pfam" id="PF04542"/>
    </source>
</evidence>
<evidence type="ECO:0000313" key="6">
    <source>
        <dbReference type="EMBL" id="GAY74572.1"/>
    </source>
</evidence>
<sequence length="130" mass="15412">MESICWERWIQSRDRKAANCLLEIYMPLVTYHVQRISAGLPRNVDREELQSFALLGLYDALEKFDHNRDLKFDTYASFRIRGAILDGLRKADWMPRSMREKSKRIEKAVEKIEQIRCVLPPLKRLQSCVK</sequence>
<dbReference type="PANTHER" id="PTHR30385">
    <property type="entry name" value="SIGMA FACTOR F FLAGELLAR"/>
    <property type="match status" value="1"/>
</dbReference>
<dbReference type="Gene3D" id="1.10.1740.10">
    <property type="match status" value="1"/>
</dbReference>
<dbReference type="GO" id="GO:0003677">
    <property type="term" value="F:DNA binding"/>
    <property type="evidence" value="ECO:0007669"/>
    <property type="project" value="UniProtKB-KW"/>
</dbReference>
<keyword evidence="6" id="KW-0966">Cell projection</keyword>
<dbReference type="PANTHER" id="PTHR30385:SF7">
    <property type="entry name" value="RNA POLYMERASE SIGMA FACTOR FLIA"/>
    <property type="match status" value="1"/>
</dbReference>
<dbReference type="InterPro" id="IPR014284">
    <property type="entry name" value="RNA_pol_sigma-70_dom"/>
</dbReference>
<evidence type="ECO:0000313" key="7">
    <source>
        <dbReference type="Proteomes" id="UP000319716"/>
    </source>
</evidence>
<dbReference type="EMBL" id="BEXB01000001">
    <property type="protein sequence ID" value="GAY74572.1"/>
    <property type="molecule type" value="Genomic_DNA"/>
</dbReference>
<reference evidence="6 7" key="1">
    <citation type="submission" date="2017-11" db="EMBL/GenBank/DDBJ databases">
        <title>Draft Genome Sequence of Sporolactobacillus inulinus NBRC 111894 Isolated from Koso, a Japanese Sugar-Vegetable Fermented Beverage.</title>
        <authorList>
            <person name="Chiou T.Y."/>
            <person name="Oshima K."/>
            <person name="Suda W."/>
            <person name="Hattori M."/>
            <person name="Takahashi T."/>
        </authorList>
    </citation>
    <scope>NUCLEOTIDE SEQUENCE [LARGE SCALE GENOMIC DNA]</scope>
    <source>
        <strain evidence="6 7">NBRC111894</strain>
    </source>
</reference>
<evidence type="ECO:0000256" key="4">
    <source>
        <dbReference type="ARBA" id="ARBA00023163"/>
    </source>
</evidence>
<dbReference type="SUPFAM" id="SSF88946">
    <property type="entry name" value="Sigma2 domain of RNA polymerase sigma factors"/>
    <property type="match status" value="1"/>
</dbReference>
<keyword evidence="2" id="KW-0731">Sigma factor</keyword>
<dbReference type="InterPro" id="IPR007627">
    <property type="entry name" value="RNA_pol_sigma70_r2"/>
</dbReference>
<evidence type="ECO:0000256" key="2">
    <source>
        <dbReference type="ARBA" id="ARBA00023082"/>
    </source>
</evidence>
<accession>A0A4Y1Z6A8</accession>
<keyword evidence="6" id="KW-0282">Flagellum</keyword>
<dbReference type="Proteomes" id="UP000319716">
    <property type="component" value="Unassembled WGS sequence"/>
</dbReference>
<dbReference type="AlphaFoldDB" id="A0A4Y1Z6A8"/>
<comment type="caution">
    <text evidence="6">The sequence shown here is derived from an EMBL/GenBank/DDBJ whole genome shotgun (WGS) entry which is preliminary data.</text>
</comment>
<organism evidence="6 7">
    <name type="scientific">Sporolactobacillus inulinus</name>
    <dbReference type="NCBI Taxonomy" id="2078"/>
    <lineage>
        <taxon>Bacteria</taxon>
        <taxon>Bacillati</taxon>
        <taxon>Bacillota</taxon>
        <taxon>Bacilli</taxon>
        <taxon>Bacillales</taxon>
        <taxon>Sporolactobacillaceae</taxon>
        <taxon>Sporolactobacillus</taxon>
    </lineage>
</organism>
<dbReference type="InterPro" id="IPR013325">
    <property type="entry name" value="RNA_pol_sigma_r2"/>
</dbReference>
<evidence type="ECO:0000256" key="1">
    <source>
        <dbReference type="ARBA" id="ARBA00023015"/>
    </source>
</evidence>
<dbReference type="GO" id="GO:0016987">
    <property type="term" value="F:sigma factor activity"/>
    <property type="evidence" value="ECO:0007669"/>
    <property type="project" value="UniProtKB-KW"/>
</dbReference>
<evidence type="ECO:0000256" key="3">
    <source>
        <dbReference type="ARBA" id="ARBA00023125"/>
    </source>
</evidence>
<dbReference type="NCBIfam" id="TIGR02937">
    <property type="entry name" value="sigma70-ECF"/>
    <property type="match status" value="1"/>
</dbReference>
<keyword evidence="3" id="KW-0238">DNA-binding</keyword>
<keyword evidence="4" id="KW-0804">Transcription</keyword>
<gene>
    <name evidence="6" type="ORF">NBRC111894_126</name>
</gene>
<dbReference type="GO" id="GO:0006352">
    <property type="term" value="P:DNA-templated transcription initiation"/>
    <property type="evidence" value="ECO:0007669"/>
    <property type="project" value="InterPro"/>
</dbReference>
<protein>
    <submittedName>
        <fullName evidence="6">RNA polymerase sigma factor for flagellar operon</fullName>
    </submittedName>
</protein>
<proteinExistence type="predicted"/>
<name>A0A4Y1Z6A8_9BACL</name>